<dbReference type="Gene3D" id="3.90.550.50">
    <property type="match status" value="1"/>
</dbReference>
<sequence length="640" mass="69675">MGIFSRSTLLFLFGVLVGILCATLTIYSPPSSTSGLPTDTPPDHLLLNASATVVDSSKKSANSHCIHRNTIIAKEPRRVSPHVDGDDEPNGGGGTNGTSSIAVAFGARAVRSNWSATLCPAAQFQVYEGVDYNQGPDFDLDALHRNGPGASRFAPHSFAKTCTFDEYEVLKAVHVKEEGLEAKHHFLARCMDKCIGSNECTGFVVRGDVCYLKRLMPFLAVTREPQLVSFVRSAPPSGFPKSPAVDAPPSKYEPVKFDTHFRSRVLFGVLGNAAQAHERLLPALSTWLCEWDAMILLEDNPVARALVKTLKQPADGAAAIPSSPPRTSSSVPRRCLTGKQFVFEDEPRDSKLRAFNGAWKNLPLARLMVETHGRNSSSTQPRDWFAIVDDDTFLLSHNFNVFFNSVVEQLYSPQRDAVSVGVVFTDGKVSFVQGGAGIFLSAEAIHRIAANYSTCLTKCVTWAGDIRLGCCYPLVGVTMVPYPVFFSVDIVKIQQEDATGRPPAALIPITFHQLKTRSFIVAAYNAEQLALGRPLFRSGLETNRRSGTALVQCVVSDEKQRDALFQTPQVPLHCADPFLRFDFETDDASNTTTTSAAVAVAADNAQQQQPQSALKCGALSPSSFISWPAFSFALRKFECT</sequence>
<organism evidence="8 9">
    <name type="scientific">Bodo saltans</name>
    <name type="common">Flagellated protozoan</name>
    <dbReference type="NCBI Taxonomy" id="75058"/>
    <lineage>
        <taxon>Eukaryota</taxon>
        <taxon>Discoba</taxon>
        <taxon>Euglenozoa</taxon>
        <taxon>Kinetoplastea</taxon>
        <taxon>Metakinetoplastina</taxon>
        <taxon>Eubodonida</taxon>
        <taxon>Bodonidae</taxon>
        <taxon>Bodo</taxon>
    </lineage>
</organism>
<dbReference type="AlphaFoldDB" id="A0A0S4IIY0"/>
<protein>
    <submittedName>
        <fullName evidence="8">GPI-anchored surface protein, putative</fullName>
    </submittedName>
</protein>
<comment type="similarity">
    <text evidence="2">Belongs to the glycosyltransferase 31 family. Beta3-Gal-T subfamily.</text>
</comment>
<name>A0A0S4IIY0_BODSA</name>
<reference evidence="9" key="1">
    <citation type="submission" date="2015-09" db="EMBL/GenBank/DDBJ databases">
        <authorList>
            <consortium name="Pathogen Informatics"/>
        </authorList>
    </citation>
    <scope>NUCLEOTIDE SEQUENCE [LARGE SCALE GENOMIC DNA]</scope>
    <source>
        <strain evidence="9">Lake Konstanz</strain>
    </source>
</reference>
<dbReference type="GO" id="GO:0016020">
    <property type="term" value="C:membrane"/>
    <property type="evidence" value="ECO:0007669"/>
    <property type="project" value="UniProtKB-SubCell"/>
</dbReference>
<evidence type="ECO:0000256" key="3">
    <source>
        <dbReference type="ARBA" id="ARBA00022692"/>
    </source>
</evidence>
<dbReference type="OrthoDB" id="414175at2759"/>
<dbReference type="PANTHER" id="PTHR23033">
    <property type="entry name" value="BETA1,3-GALACTOSYLTRANSFERASE"/>
    <property type="match status" value="1"/>
</dbReference>
<evidence type="ECO:0000256" key="7">
    <source>
        <dbReference type="SAM" id="MobiDB-lite"/>
    </source>
</evidence>
<dbReference type="EMBL" id="CYKH01000154">
    <property type="protein sequence ID" value="CUE73583.1"/>
    <property type="molecule type" value="Genomic_DNA"/>
</dbReference>
<keyword evidence="5" id="KW-1133">Transmembrane helix</keyword>
<keyword evidence="6" id="KW-0472">Membrane</keyword>
<evidence type="ECO:0000256" key="2">
    <source>
        <dbReference type="ARBA" id="ARBA00006462"/>
    </source>
</evidence>
<evidence type="ECO:0000313" key="9">
    <source>
        <dbReference type="Proteomes" id="UP000051952"/>
    </source>
</evidence>
<evidence type="ECO:0000256" key="1">
    <source>
        <dbReference type="ARBA" id="ARBA00004606"/>
    </source>
</evidence>
<evidence type="ECO:0000256" key="5">
    <source>
        <dbReference type="ARBA" id="ARBA00022989"/>
    </source>
</evidence>
<evidence type="ECO:0000313" key="8">
    <source>
        <dbReference type="EMBL" id="CUE73583.1"/>
    </source>
</evidence>
<keyword evidence="4" id="KW-0735">Signal-anchor</keyword>
<dbReference type="InterPro" id="IPR026050">
    <property type="entry name" value="C1GALT1/C1GALT1_chp1"/>
</dbReference>
<evidence type="ECO:0000256" key="6">
    <source>
        <dbReference type="ARBA" id="ARBA00023136"/>
    </source>
</evidence>
<dbReference type="Proteomes" id="UP000051952">
    <property type="component" value="Unassembled WGS sequence"/>
</dbReference>
<gene>
    <name evidence="8" type="ORF">BSAL_55285</name>
</gene>
<feature type="region of interest" description="Disordered" evidence="7">
    <location>
        <begin position="76"/>
        <end position="97"/>
    </location>
</feature>
<accession>A0A0S4IIY0</accession>
<evidence type="ECO:0000256" key="4">
    <source>
        <dbReference type="ARBA" id="ARBA00022968"/>
    </source>
</evidence>
<proteinExistence type="inferred from homology"/>
<keyword evidence="3" id="KW-0812">Transmembrane</keyword>
<dbReference type="VEuPathDB" id="TriTrypDB:BSAL_55285"/>
<keyword evidence="9" id="KW-1185">Reference proteome</keyword>
<comment type="subcellular location">
    <subcellularLocation>
        <location evidence="1">Membrane</location>
        <topology evidence="1">Single-pass type II membrane protein</topology>
    </subcellularLocation>
</comment>